<keyword evidence="2" id="KW-1185">Reference proteome</keyword>
<proteinExistence type="inferred from homology"/>
<dbReference type="Gene3D" id="2.40.128.20">
    <property type="match status" value="1"/>
</dbReference>
<evidence type="ECO:0000313" key="2">
    <source>
        <dbReference type="Proteomes" id="UP000515159"/>
    </source>
</evidence>
<dbReference type="Pfam" id="PF14651">
    <property type="entry name" value="Lipocalin_7"/>
    <property type="match status" value="1"/>
</dbReference>
<protein>
    <submittedName>
        <fullName evidence="3">Gastrotropin isoform X1</fullName>
    </submittedName>
</protein>
<accession>A0A6P8PGC4</accession>
<dbReference type="GO" id="GO:0008289">
    <property type="term" value="F:lipid binding"/>
    <property type="evidence" value="ECO:0007669"/>
    <property type="project" value="InterPro"/>
</dbReference>
<dbReference type="InParanoid" id="A0A6P8PGC4"/>
<dbReference type="InterPro" id="IPR000463">
    <property type="entry name" value="Fatty_acid-bd"/>
</dbReference>
<dbReference type="PANTHER" id="PTHR11955">
    <property type="entry name" value="FATTY ACID BINDING PROTEIN"/>
    <property type="match status" value="1"/>
</dbReference>
<dbReference type="SUPFAM" id="SSF50814">
    <property type="entry name" value="Lipocalins"/>
    <property type="match status" value="1"/>
</dbReference>
<dbReference type="OrthoDB" id="10016075at2759"/>
<dbReference type="GeneID" id="117351595"/>
<dbReference type="FunCoup" id="A0A6P8PGC4">
    <property type="interactions" value="1062"/>
</dbReference>
<organism evidence="2 3">
    <name type="scientific">Geotrypetes seraphini</name>
    <name type="common">Gaboon caecilian</name>
    <name type="synonym">Caecilia seraphini</name>
    <dbReference type="NCBI Taxonomy" id="260995"/>
    <lineage>
        <taxon>Eukaryota</taxon>
        <taxon>Metazoa</taxon>
        <taxon>Chordata</taxon>
        <taxon>Craniata</taxon>
        <taxon>Vertebrata</taxon>
        <taxon>Euteleostomi</taxon>
        <taxon>Amphibia</taxon>
        <taxon>Gymnophiona</taxon>
        <taxon>Geotrypetes</taxon>
    </lineage>
</organism>
<sequence>MSKGVEKLHLYSLLTSSADAKSHSYTVLTNGLKTSRRETTSTTNAACAALGCKCKSQDCPQTLPSETGSVNTSGYINCLPSDVIEKGKTFIFVTEVVQNGKEFTWSQVYPGGHTMTNKFIIDQECEMETMAGKKFKATVRMDGGKVVVDFPKYHHSSEIVGNKLVETSVAGGITFKRISKRIA</sequence>
<gene>
    <name evidence="3" type="primary">FABP6</name>
</gene>
<evidence type="ECO:0000313" key="3">
    <source>
        <dbReference type="RefSeq" id="XP_033782979.1"/>
    </source>
</evidence>
<reference evidence="3" key="1">
    <citation type="submission" date="2025-08" db="UniProtKB">
        <authorList>
            <consortium name="RefSeq"/>
        </authorList>
    </citation>
    <scope>IDENTIFICATION</scope>
</reference>
<comment type="similarity">
    <text evidence="1">Belongs to the calycin superfamily. Fatty-acid binding protein (FABP) family.</text>
</comment>
<dbReference type="CTD" id="2172"/>
<evidence type="ECO:0000256" key="1">
    <source>
        <dbReference type="ARBA" id="ARBA00008390"/>
    </source>
</evidence>
<dbReference type="Proteomes" id="UP000515159">
    <property type="component" value="Chromosome 18"/>
</dbReference>
<name>A0A6P8PGC4_GEOSA</name>
<dbReference type="InterPro" id="IPR031259">
    <property type="entry name" value="ILBP"/>
</dbReference>
<dbReference type="KEGG" id="gsh:117351595"/>
<dbReference type="AlphaFoldDB" id="A0A6P8PGC4"/>
<dbReference type="PRINTS" id="PR00178">
    <property type="entry name" value="FATTYACIDBP"/>
</dbReference>
<dbReference type="InterPro" id="IPR012674">
    <property type="entry name" value="Calycin"/>
</dbReference>
<dbReference type="RefSeq" id="XP_033782979.1">
    <property type="nucleotide sequence ID" value="XM_033927088.1"/>
</dbReference>